<dbReference type="AlphaFoldDB" id="I1BTR2"/>
<accession>I1BTR2</accession>
<dbReference type="EMBL" id="CH476734">
    <property type="protein sequence ID" value="EIE79592.1"/>
    <property type="molecule type" value="Genomic_DNA"/>
</dbReference>
<sequence length="79" mass="8996">MGIIILGVISASGIIKCRLRLPQSSSKKRKRADYSEIVSISRLKDIDVPISYPLEVCSNEQFWSAVKSKIKRKRFLEDV</sequence>
<organism evidence="1 2">
    <name type="scientific">Rhizopus delemar (strain RA 99-880 / ATCC MYA-4621 / FGSC 9543 / NRRL 43880)</name>
    <name type="common">Mucormycosis agent</name>
    <name type="synonym">Rhizopus arrhizus var. delemar</name>
    <dbReference type="NCBI Taxonomy" id="246409"/>
    <lineage>
        <taxon>Eukaryota</taxon>
        <taxon>Fungi</taxon>
        <taxon>Fungi incertae sedis</taxon>
        <taxon>Mucoromycota</taxon>
        <taxon>Mucoromycotina</taxon>
        <taxon>Mucoromycetes</taxon>
        <taxon>Mucorales</taxon>
        <taxon>Mucorineae</taxon>
        <taxon>Rhizopodaceae</taxon>
        <taxon>Rhizopus</taxon>
    </lineage>
</organism>
<proteinExistence type="predicted"/>
<dbReference type="GeneID" id="93611268"/>
<reference evidence="1 2" key="1">
    <citation type="journal article" date="2009" name="PLoS Genet.">
        <title>Genomic analysis of the basal lineage fungus Rhizopus oryzae reveals a whole-genome duplication.</title>
        <authorList>
            <person name="Ma L.-J."/>
            <person name="Ibrahim A.S."/>
            <person name="Skory C."/>
            <person name="Grabherr M.G."/>
            <person name="Burger G."/>
            <person name="Butler M."/>
            <person name="Elias M."/>
            <person name="Idnurm A."/>
            <person name="Lang B.F."/>
            <person name="Sone T."/>
            <person name="Abe A."/>
            <person name="Calvo S.E."/>
            <person name="Corrochano L.M."/>
            <person name="Engels R."/>
            <person name="Fu J."/>
            <person name="Hansberg W."/>
            <person name="Kim J.-M."/>
            <person name="Kodira C.D."/>
            <person name="Koehrsen M.J."/>
            <person name="Liu B."/>
            <person name="Miranda-Saavedra D."/>
            <person name="O'Leary S."/>
            <person name="Ortiz-Castellanos L."/>
            <person name="Poulter R."/>
            <person name="Rodriguez-Romero J."/>
            <person name="Ruiz-Herrera J."/>
            <person name="Shen Y.-Q."/>
            <person name="Zeng Q."/>
            <person name="Galagan J."/>
            <person name="Birren B.W."/>
            <person name="Cuomo C.A."/>
            <person name="Wickes B.L."/>
        </authorList>
    </citation>
    <scope>NUCLEOTIDE SEQUENCE [LARGE SCALE GENOMIC DNA]</scope>
    <source>
        <strain evidence="2">RA 99-880 / ATCC MYA-4621 / FGSC 9543 / NRRL 43880</strain>
    </source>
</reference>
<protein>
    <submittedName>
        <fullName evidence="1">Uncharacterized protein</fullName>
    </submittedName>
</protein>
<name>I1BTR2_RHIO9</name>
<evidence type="ECO:0000313" key="1">
    <source>
        <dbReference type="EMBL" id="EIE79592.1"/>
    </source>
</evidence>
<gene>
    <name evidence="1" type="ORF">RO3G_04297</name>
</gene>
<dbReference type="RefSeq" id="XP_067514988.1">
    <property type="nucleotide sequence ID" value="XM_067658887.1"/>
</dbReference>
<dbReference type="InParanoid" id="I1BTR2"/>
<keyword evidence="2" id="KW-1185">Reference proteome</keyword>
<evidence type="ECO:0000313" key="2">
    <source>
        <dbReference type="Proteomes" id="UP000009138"/>
    </source>
</evidence>
<dbReference type="VEuPathDB" id="FungiDB:RO3G_04297"/>
<dbReference type="Proteomes" id="UP000009138">
    <property type="component" value="Unassembled WGS sequence"/>
</dbReference>